<reference evidence="4" key="1">
    <citation type="submission" date="2018-11" db="EMBL/GenBank/DDBJ databases">
        <authorList>
            <consortium name="Pathogen Informatics"/>
        </authorList>
    </citation>
    <scope>NUCLEOTIDE SEQUENCE</scope>
</reference>
<feature type="domain" description="Calponin-homology (CH)" evidence="3">
    <location>
        <begin position="15"/>
        <end position="117"/>
    </location>
</feature>
<evidence type="ECO:0000259" key="3">
    <source>
        <dbReference type="PROSITE" id="PS50021"/>
    </source>
</evidence>
<comment type="caution">
    <text evidence="4">The sequence shown here is derived from an EMBL/GenBank/DDBJ whole genome shotgun (WGS) entry which is preliminary data.</text>
</comment>
<evidence type="ECO:0000256" key="2">
    <source>
        <dbReference type="ARBA" id="ARBA00023203"/>
    </source>
</evidence>
<dbReference type="InterPro" id="IPR001715">
    <property type="entry name" value="CH_dom"/>
</dbReference>
<dbReference type="PANTHER" id="PTHR19961">
    <property type="entry name" value="FIMBRIN/PLASTIN"/>
    <property type="match status" value="1"/>
</dbReference>
<dbReference type="PROSITE" id="PS50021">
    <property type="entry name" value="CH"/>
    <property type="match status" value="1"/>
</dbReference>
<dbReference type="InterPro" id="IPR036872">
    <property type="entry name" value="CH_dom_sf"/>
</dbReference>
<evidence type="ECO:0000256" key="1">
    <source>
        <dbReference type="ARBA" id="ARBA00022737"/>
    </source>
</evidence>
<evidence type="ECO:0000313" key="5">
    <source>
        <dbReference type="Proteomes" id="UP000784294"/>
    </source>
</evidence>
<dbReference type="SMART" id="SM00033">
    <property type="entry name" value="CH"/>
    <property type="match status" value="1"/>
</dbReference>
<dbReference type="GO" id="GO:0032432">
    <property type="term" value="C:actin filament bundle"/>
    <property type="evidence" value="ECO:0007669"/>
    <property type="project" value="TreeGrafter"/>
</dbReference>
<dbReference type="GO" id="GO:0051017">
    <property type="term" value="P:actin filament bundle assembly"/>
    <property type="evidence" value="ECO:0007669"/>
    <property type="project" value="InterPro"/>
</dbReference>
<dbReference type="PANTHER" id="PTHR19961:SF18">
    <property type="entry name" value="FI19014P1"/>
    <property type="match status" value="1"/>
</dbReference>
<dbReference type="InterPro" id="IPR039959">
    <property type="entry name" value="Fimbrin/Plastin"/>
</dbReference>
<sequence>MKVAKRVSVHEEAVPCEDKDVLQWTNEQLKSIGQKELSGFRDQSLCSGLPVLHVLEAIGSGPIDRDLVTSDDFANCVFVISQARKCGARVYALPEHLQQLHSKMILTIFVCLMILHYRRRSTIICTE</sequence>
<dbReference type="Gene3D" id="1.10.418.10">
    <property type="entry name" value="Calponin-like domain"/>
    <property type="match status" value="1"/>
</dbReference>
<name>A0A448WKW3_9PLAT</name>
<dbReference type="EMBL" id="CAAALY010020757">
    <property type="protein sequence ID" value="VEL14321.1"/>
    <property type="molecule type" value="Genomic_DNA"/>
</dbReference>
<dbReference type="Pfam" id="PF00307">
    <property type="entry name" value="CH"/>
    <property type="match status" value="1"/>
</dbReference>
<accession>A0A448WKW3</accession>
<keyword evidence="2" id="KW-0009">Actin-binding</keyword>
<evidence type="ECO:0000313" key="4">
    <source>
        <dbReference type="EMBL" id="VEL14321.1"/>
    </source>
</evidence>
<dbReference type="AlphaFoldDB" id="A0A448WKW3"/>
<keyword evidence="5" id="KW-1185">Reference proteome</keyword>
<dbReference type="OrthoDB" id="431378at2759"/>
<dbReference type="Proteomes" id="UP000784294">
    <property type="component" value="Unassembled WGS sequence"/>
</dbReference>
<organism evidence="4 5">
    <name type="scientific">Protopolystoma xenopodis</name>
    <dbReference type="NCBI Taxonomy" id="117903"/>
    <lineage>
        <taxon>Eukaryota</taxon>
        <taxon>Metazoa</taxon>
        <taxon>Spiralia</taxon>
        <taxon>Lophotrochozoa</taxon>
        <taxon>Platyhelminthes</taxon>
        <taxon>Monogenea</taxon>
        <taxon>Polyopisthocotylea</taxon>
        <taxon>Polystomatidea</taxon>
        <taxon>Polystomatidae</taxon>
        <taxon>Protopolystoma</taxon>
    </lineage>
</organism>
<gene>
    <name evidence="4" type="ORF">PXEA_LOCUS7761</name>
</gene>
<dbReference type="GO" id="GO:0005737">
    <property type="term" value="C:cytoplasm"/>
    <property type="evidence" value="ECO:0007669"/>
    <property type="project" value="TreeGrafter"/>
</dbReference>
<dbReference type="GO" id="GO:0051015">
    <property type="term" value="F:actin filament binding"/>
    <property type="evidence" value="ECO:0007669"/>
    <property type="project" value="InterPro"/>
</dbReference>
<keyword evidence="1" id="KW-0677">Repeat</keyword>
<proteinExistence type="predicted"/>
<dbReference type="GO" id="GO:0005884">
    <property type="term" value="C:actin filament"/>
    <property type="evidence" value="ECO:0007669"/>
    <property type="project" value="TreeGrafter"/>
</dbReference>
<protein>
    <recommendedName>
        <fullName evidence="3">Calponin-homology (CH) domain-containing protein</fullName>
    </recommendedName>
</protein>
<dbReference type="GO" id="GO:0051639">
    <property type="term" value="P:actin filament network formation"/>
    <property type="evidence" value="ECO:0007669"/>
    <property type="project" value="TreeGrafter"/>
</dbReference>
<dbReference type="SUPFAM" id="SSF47576">
    <property type="entry name" value="Calponin-homology domain, CH-domain"/>
    <property type="match status" value="1"/>
</dbReference>